<dbReference type="AlphaFoldDB" id="A0A5M9MDM0"/>
<dbReference type="VEuPathDB" id="FungiDB:EYZ11_004627"/>
<dbReference type="VEuPathDB" id="FungiDB:EYZ11_009665"/>
<organism evidence="9 10">
    <name type="scientific">Aspergillus tanneri</name>
    <dbReference type="NCBI Taxonomy" id="1220188"/>
    <lineage>
        <taxon>Eukaryota</taxon>
        <taxon>Fungi</taxon>
        <taxon>Dikarya</taxon>
        <taxon>Ascomycota</taxon>
        <taxon>Pezizomycotina</taxon>
        <taxon>Eurotiomycetes</taxon>
        <taxon>Eurotiomycetidae</taxon>
        <taxon>Eurotiales</taxon>
        <taxon>Aspergillaceae</taxon>
        <taxon>Aspergillus</taxon>
        <taxon>Aspergillus subgen. Circumdati</taxon>
    </lineage>
</organism>
<accession>A0A5M9MDM0</accession>
<evidence type="ECO:0000256" key="1">
    <source>
        <dbReference type="ARBA" id="ARBA00022723"/>
    </source>
</evidence>
<gene>
    <name evidence="9" type="ORF">ATNIH1004_009242</name>
</gene>
<evidence type="ECO:0000313" key="9">
    <source>
        <dbReference type="EMBL" id="KAA8645031.1"/>
    </source>
</evidence>
<feature type="region of interest" description="Disordered" evidence="7">
    <location>
        <begin position="459"/>
        <end position="509"/>
    </location>
</feature>
<evidence type="ECO:0000256" key="4">
    <source>
        <dbReference type="ARBA" id="ARBA00023125"/>
    </source>
</evidence>
<evidence type="ECO:0000313" key="10">
    <source>
        <dbReference type="Proteomes" id="UP000324241"/>
    </source>
</evidence>
<protein>
    <recommendedName>
        <fullName evidence="8">Xylanolytic transcriptional activator regulatory domain-containing protein</fullName>
    </recommendedName>
</protein>
<evidence type="ECO:0000256" key="7">
    <source>
        <dbReference type="SAM" id="MobiDB-lite"/>
    </source>
</evidence>
<dbReference type="GO" id="GO:0006351">
    <property type="term" value="P:DNA-templated transcription"/>
    <property type="evidence" value="ECO:0007669"/>
    <property type="project" value="InterPro"/>
</dbReference>
<dbReference type="GO" id="GO:0005634">
    <property type="term" value="C:nucleus"/>
    <property type="evidence" value="ECO:0007669"/>
    <property type="project" value="TreeGrafter"/>
</dbReference>
<keyword evidence="2" id="KW-0862">Zinc</keyword>
<dbReference type="GO" id="GO:0001228">
    <property type="term" value="F:DNA-binding transcription activator activity, RNA polymerase II-specific"/>
    <property type="evidence" value="ECO:0007669"/>
    <property type="project" value="TreeGrafter"/>
</dbReference>
<reference evidence="9 10" key="1">
    <citation type="submission" date="2019-08" db="EMBL/GenBank/DDBJ databases">
        <title>The genome sequence of a newly discovered highly antifungal drug resistant Aspergillus species, Aspergillus tanneri NIH 1004.</title>
        <authorList>
            <person name="Mounaud S."/>
            <person name="Singh I."/>
            <person name="Joardar V."/>
            <person name="Pakala S."/>
            <person name="Pakala S."/>
            <person name="Venepally P."/>
            <person name="Chung J.K."/>
            <person name="Losada L."/>
            <person name="Nierman W.C."/>
        </authorList>
    </citation>
    <scope>NUCLEOTIDE SEQUENCE [LARGE SCALE GENOMIC DNA]</scope>
    <source>
        <strain evidence="9 10">NIH1004</strain>
    </source>
</reference>
<evidence type="ECO:0000259" key="8">
    <source>
        <dbReference type="SMART" id="SM00906"/>
    </source>
</evidence>
<comment type="caution">
    <text evidence="9">The sequence shown here is derived from an EMBL/GenBank/DDBJ whole genome shotgun (WGS) entry which is preliminary data.</text>
</comment>
<dbReference type="RefSeq" id="XP_033424392.1">
    <property type="nucleotide sequence ID" value="XM_033573840.1"/>
</dbReference>
<dbReference type="PANTHER" id="PTHR31944:SF131">
    <property type="entry name" value="HEME-RESPONSIVE ZINC FINGER TRANSCRIPTION FACTOR HAP1"/>
    <property type="match status" value="1"/>
</dbReference>
<dbReference type="Pfam" id="PF04082">
    <property type="entry name" value="Fungal_trans"/>
    <property type="match status" value="1"/>
</dbReference>
<dbReference type="OrthoDB" id="4337792at2759"/>
<proteinExistence type="predicted"/>
<keyword evidence="3" id="KW-0805">Transcription regulation</keyword>
<evidence type="ECO:0000256" key="6">
    <source>
        <dbReference type="ARBA" id="ARBA00023242"/>
    </source>
</evidence>
<evidence type="ECO:0000256" key="2">
    <source>
        <dbReference type="ARBA" id="ARBA00022833"/>
    </source>
</evidence>
<dbReference type="GeneID" id="54331944"/>
<dbReference type="InterPro" id="IPR007219">
    <property type="entry name" value="XnlR_reg_dom"/>
</dbReference>
<dbReference type="GO" id="GO:0008270">
    <property type="term" value="F:zinc ion binding"/>
    <property type="evidence" value="ECO:0007669"/>
    <property type="project" value="InterPro"/>
</dbReference>
<dbReference type="EMBL" id="QUQM01000006">
    <property type="protein sequence ID" value="KAA8645031.1"/>
    <property type="molecule type" value="Genomic_DNA"/>
</dbReference>
<dbReference type="InterPro" id="IPR051430">
    <property type="entry name" value="Fungal_TF_Env_Response"/>
</dbReference>
<keyword evidence="1" id="KW-0479">Metal-binding</keyword>
<dbReference type="Proteomes" id="UP000324241">
    <property type="component" value="Unassembled WGS sequence"/>
</dbReference>
<dbReference type="SMART" id="SM00906">
    <property type="entry name" value="Fungal_trans"/>
    <property type="match status" value="1"/>
</dbReference>
<keyword evidence="5" id="KW-0804">Transcription</keyword>
<evidence type="ECO:0000256" key="3">
    <source>
        <dbReference type="ARBA" id="ARBA00023015"/>
    </source>
</evidence>
<feature type="domain" description="Xylanolytic transcriptional activator regulatory" evidence="8">
    <location>
        <begin position="88"/>
        <end position="162"/>
    </location>
</feature>
<dbReference type="GO" id="GO:0000978">
    <property type="term" value="F:RNA polymerase II cis-regulatory region sequence-specific DNA binding"/>
    <property type="evidence" value="ECO:0007669"/>
    <property type="project" value="TreeGrafter"/>
</dbReference>
<keyword evidence="4" id="KW-0238">DNA-binding</keyword>
<name>A0A5M9MDM0_9EURO</name>
<sequence length="621" mass="68908">MTTDVQSHPRQLTLLPNPWLRYRFVESNRGPGSSGGVIGRRHLAWWIDAVAAWLGLMRGHAQLSLDVIQIKCLLLFARQATAWEGDLVGMAAGSLIREAMLMGLHREPSNFSDLSPYWAEMRKRLWLTIIELELQVSLYCGIPLAINWDEFDCSLPSNLDDEDFSVESRHLPSSKPPTTLTRTSFQIVLAQTLRTRMRVSKIVNRVRLSEGYDDVFKLSESLTTGLSHAPPELRDITSTGNSAGGNECCLAFRKSFFLFLHYRCLLALHRPFFLRLAETLGEPFVFSRRVCVQTSLALLAQLEHSPRSLPDEQPASGRNFCSHVLQLKGGMFRDDVFHAATTICFELRLQAKDRVIDPFPGTISGFMDQSAFYQRLALFGSVENAVKYFEFKVCTEKRATKAFTILNMLLTSIKSQMLAAEGFSRLDGTSDGTVLTIDDACPLASRRCRELLLGDGTSNASGANREGHHEPLQSADHASLPVQGPDLGTTVRPDSSHHTNESRNSMQPTIMEEDVTGGNLYLPDSKVIFIPFSTGPSGDAMRIAHHGALRLPVVVQLLGILSPGSLEPQYPKWALLLLDYSIVDIAVEFLFIGVCSLGVNDTGGRLRCFRKVRGQGKQLAA</sequence>
<keyword evidence="6" id="KW-0539">Nucleus</keyword>
<dbReference type="PANTHER" id="PTHR31944">
    <property type="entry name" value="HEME-RESPONSIVE ZINC FINGER TRANSCRIPTION FACTOR HAP1"/>
    <property type="match status" value="1"/>
</dbReference>
<dbReference type="CDD" id="cd12148">
    <property type="entry name" value="fungal_TF_MHR"/>
    <property type="match status" value="1"/>
</dbReference>
<evidence type="ECO:0000256" key="5">
    <source>
        <dbReference type="ARBA" id="ARBA00023163"/>
    </source>
</evidence>